<sequence length="326" mass="33516">MNLTAPSPRPFGRLRHDWRPRFLLLVLIWGLSFMFIKIGATELGPVQIALARVVTGALALVPVLWLLGGRLPRDLRVWAHLSVAAFFLNTLPFTLFGYAGGQIPSSVAGVANSATPLFTLLVSLLVLPQERPTRRRLAGLATGFAGVIVVSGVWQGDTGPAPAGLAAAFAAALCYGIGLPYMRRFLTGGEYGPLELSAAQLLAGSAQLLLIVPFAGGLPGAVSPRVVLAMLALGALGTGLAYVLQYGVVSAAGATVASTVTYLLPVVAMAAGVLLLGESPSWNQVVGAVVIIAGALLCQAPSRPSPASPGPSSAQTDAPPLQSSRS</sequence>
<keyword evidence="4 7" id="KW-1133">Transmembrane helix</keyword>
<evidence type="ECO:0000256" key="2">
    <source>
        <dbReference type="ARBA" id="ARBA00007362"/>
    </source>
</evidence>
<evidence type="ECO:0000256" key="6">
    <source>
        <dbReference type="SAM" id="MobiDB-lite"/>
    </source>
</evidence>
<keyword evidence="5 7" id="KW-0472">Membrane</keyword>
<reference evidence="9 10" key="1">
    <citation type="submission" date="2017-02" db="EMBL/GenBank/DDBJ databases">
        <authorList>
            <person name="Peterson S.W."/>
        </authorList>
    </citation>
    <scope>NUCLEOTIDE SEQUENCE [LARGE SCALE GENOMIC DNA]</scope>
    <source>
        <strain evidence="9 10">DSM 45154</strain>
    </source>
</reference>
<evidence type="ECO:0000313" key="9">
    <source>
        <dbReference type="EMBL" id="SJZ46196.1"/>
    </source>
</evidence>
<dbReference type="PANTHER" id="PTHR32322">
    <property type="entry name" value="INNER MEMBRANE TRANSPORTER"/>
    <property type="match status" value="1"/>
</dbReference>
<feature type="transmembrane region" description="Helical" evidence="7">
    <location>
        <begin position="137"/>
        <end position="155"/>
    </location>
</feature>
<feature type="domain" description="EamA" evidence="8">
    <location>
        <begin position="23"/>
        <end position="151"/>
    </location>
</feature>
<evidence type="ECO:0000256" key="5">
    <source>
        <dbReference type="ARBA" id="ARBA00023136"/>
    </source>
</evidence>
<dbReference type="STRING" id="1122192.SAMN02745673_00550"/>
<dbReference type="GO" id="GO:0016020">
    <property type="term" value="C:membrane"/>
    <property type="evidence" value="ECO:0007669"/>
    <property type="project" value="UniProtKB-SubCell"/>
</dbReference>
<comment type="subcellular location">
    <subcellularLocation>
        <location evidence="1">Membrane</location>
        <topology evidence="1">Multi-pass membrane protein</topology>
    </subcellularLocation>
</comment>
<protein>
    <submittedName>
        <fullName evidence="9">Permease of the drug/metabolite transporter (DMT) superfamily</fullName>
    </submittedName>
</protein>
<evidence type="ECO:0000256" key="7">
    <source>
        <dbReference type="SAM" id="Phobius"/>
    </source>
</evidence>
<proteinExistence type="inferred from homology"/>
<keyword evidence="10" id="KW-1185">Reference proteome</keyword>
<dbReference type="InterPro" id="IPR000620">
    <property type="entry name" value="EamA_dom"/>
</dbReference>
<organism evidence="9 10">
    <name type="scientific">Marinactinospora thermotolerans DSM 45154</name>
    <dbReference type="NCBI Taxonomy" id="1122192"/>
    <lineage>
        <taxon>Bacteria</taxon>
        <taxon>Bacillati</taxon>
        <taxon>Actinomycetota</taxon>
        <taxon>Actinomycetes</taxon>
        <taxon>Streptosporangiales</taxon>
        <taxon>Nocardiopsidaceae</taxon>
        <taxon>Marinactinospora</taxon>
    </lineage>
</organism>
<evidence type="ECO:0000256" key="4">
    <source>
        <dbReference type="ARBA" id="ARBA00022989"/>
    </source>
</evidence>
<feature type="domain" description="EamA" evidence="8">
    <location>
        <begin position="164"/>
        <end position="297"/>
    </location>
</feature>
<dbReference type="Proteomes" id="UP000190637">
    <property type="component" value="Unassembled WGS sequence"/>
</dbReference>
<dbReference type="InterPro" id="IPR037185">
    <property type="entry name" value="EmrE-like"/>
</dbReference>
<feature type="transmembrane region" description="Helical" evidence="7">
    <location>
        <begin position="226"/>
        <end position="244"/>
    </location>
</feature>
<comment type="similarity">
    <text evidence="2">Belongs to the EamA transporter family.</text>
</comment>
<evidence type="ECO:0000259" key="8">
    <source>
        <dbReference type="Pfam" id="PF00892"/>
    </source>
</evidence>
<evidence type="ECO:0000313" key="10">
    <source>
        <dbReference type="Proteomes" id="UP000190637"/>
    </source>
</evidence>
<dbReference type="Gene3D" id="1.10.3730.20">
    <property type="match status" value="1"/>
</dbReference>
<feature type="transmembrane region" description="Helical" evidence="7">
    <location>
        <begin position="46"/>
        <end position="67"/>
    </location>
</feature>
<accession>A0A1T4KUX5</accession>
<dbReference type="OrthoDB" id="5242975at2"/>
<evidence type="ECO:0000256" key="3">
    <source>
        <dbReference type="ARBA" id="ARBA00022692"/>
    </source>
</evidence>
<dbReference type="InterPro" id="IPR050638">
    <property type="entry name" value="AA-Vitamin_Transporters"/>
</dbReference>
<gene>
    <name evidence="9" type="ORF">SAMN02745673_00550</name>
</gene>
<keyword evidence="3 7" id="KW-0812">Transmembrane</keyword>
<feature type="region of interest" description="Disordered" evidence="6">
    <location>
        <begin position="302"/>
        <end position="326"/>
    </location>
</feature>
<feature type="transmembrane region" description="Helical" evidence="7">
    <location>
        <begin position="161"/>
        <end position="182"/>
    </location>
</feature>
<feature type="transmembrane region" description="Helical" evidence="7">
    <location>
        <begin position="21"/>
        <end position="40"/>
    </location>
</feature>
<feature type="transmembrane region" description="Helical" evidence="7">
    <location>
        <begin position="105"/>
        <end position="125"/>
    </location>
</feature>
<dbReference type="RefSeq" id="WP_078759930.1">
    <property type="nucleotide sequence ID" value="NZ_FUWS01000001.1"/>
</dbReference>
<feature type="transmembrane region" description="Helical" evidence="7">
    <location>
        <begin position="194"/>
        <end position="214"/>
    </location>
</feature>
<dbReference type="EMBL" id="FUWS01000001">
    <property type="protein sequence ID" value="SJZ46196.1"/>
    <property type="molecule type" value="Genomic_DNA"/>
</dbReference>
<name>A0A1T4KUX5_9ACTN</name>
<dbReference type="PANTHER" id="PTHR32322:SF9">
    <property type="entry name" value="AMINO-ACID METABOLITE EFFLUX PUMP-RELATED"/>
    <property type="match status" value="1"/>
</dbReference>
<dbReference type="Pfam" id="PF00892">
    <property type="entry name" value="EamA"/>
    <property type="match status" value="2"/>
</dbReference>
<feature type="transmembrane region" description="Helical" evidence="7">
    <location>
        <begin position="251"/>
        <end position="275"/>
    </location>
</feature>
<dbReference type="SUPFAM" id="SSF103481">
    <property type="entry name" value="Multidrug resistance efflux transporter EmrE"/>
    <property type="match status" value="2"/>
</dbReference>
<evidence type="ECO:0000256" key="1">
    <source>
        <dbReference type="ARBA" id="ARBA00004141"/>
    </source>
</evidence>
<feature type="transmembrane region" description="Helical" evidence="7">
    <location>
        <begin position="79"/>
        <end position="99"/>
    </location>
</feature>
<dbReference type="AlphaFoldDB" id="A0A1T4KUX5"/>